<comment type="subcellular location">
    <subcellularLocation>
        <location evidence="1">Mitochondrion</location>
    </subcellularLocation>
</comment>
<evidence type="ECO:0000256" key="4">
    <source>
        <dbReference type="ARBA" id="ARBA00022946"/>
    </source>
</evidence>
<sequence length="359" mass="39810">MKLLKNGEQPASNKVIKLKTEELSDKVEPKKVLIRWLASPINPADINQVQGVYPAKPPLPAVGGIEGDHVIPLRCGVGTWQTCNYYDEQDLIKIDNDIPVEAAACFQVNPSTAYRMLTDFVDLQPGDLVIQNGANSTVGKAVVQIAHARGLRTLNVIRKSDHSDSAAKELKKLGADMVHTEDEMIKELFLTTQETTFLLRFTAFTAFLYALVYDLLSNYSTLYLQIKDAKLALNCIGGKSTLILASCLSKGGVMVTYGGMSKHAIQVPTGPLIFKDIQLKGFWVTGWYARPENMAVSPIQCFSMVLSLEKMAKMFHDLSKLVREGKLKSPDYDKRRLEDYQVAFDIAESGSGKKQLFVM</sequence>
<evidence type="ECO:0000256" key="6">
    <source>
        <dbReference type="ARBA" id="ARBA00023128"/>
    </source>
</evidence>
<evidence type="ECO:0000313" key="12">
    <source>
        <dbReference type="WBParaSite" id="EVEC_0000381801-mRNA-1"/>
    </source>
</evidence>
<dbReference type="WBParaSite" id="EVEC_0000381801-mRNA-1">
    <property type="protein sequence ID" value="EVEC_0000381801-mRNA-1"/>
    <property type="gene ID" value="EVEC_0000381801"/>
</dbReference>
<gene>
    <name evidence="10" type="ORF">EVEC_LOCUS3526</name>
</gene>
<dbReference type="SUPFAM" id="SSF50129">
    <property type="entry name" value="GroES-like"/>
    <property type="match status" value="1"/>
</dbReference>
<dbReference type="Gene3D" id="3.40.50.720">
    <property type="entry name" value="NAD(P)-binding Rossmann-like Domain"/>
    <property type="match status" value="1"/>
</dbReference>
<reference evidence="12" key="1">
    <citation type="submission" date="2017-02" db="UniProtKB">
        <authorList>
            <consortium name="WormBaseParasite"/>
        </authorList>
    </citation>
    <scope>IDENTIFICATION</scope>
</reference>
<dbReference type="Proteomes" id="UP000274131">
    <property type="component" value="Unassembled WGS sequence"/>
</dbReference>
<evidence type="ECO:0000256" key="7">
    <source>
        <dbReference type="ARBA" id="ARBA00041058"/>
    </source>
</evidence>
<evidence type="ECO:0000313" key="11">
    <source>
        <dbReference type="Proteomes" id="UP000274131"/>
    </source>
</evidence>
<dbReference type="CDD" id="cd08290">
    <property type="entry name" value="ETR"/>
    <property type="match status" value="1"/>
</dbReference>
<comment type="similarity">
    <text evidence="2">Belongs to the zinc-containing alcohol dehydrogenase family. Quinone oxidoreductase subfamily.</text>
</comment>
<name>A0A0N4V1I9_ENTVE</name>
<organism evidence="12">
    <name type="scientific">Enterobius vermicularis</name>
    <name type="common">Human pinworm</name>
    <dbReference type="NCBI Taxonomy" id="51028"/>
    <lineage>
        <taxon>Eukaryota</taxon>
        <taxon>Metazoa</taxon>
        <taxon>Ecdysozoa</taxon>
        <taxon>Nematoda</taxon>
        <taxon>Chromadorea</taxon>
        <taxon>Rhabditida</taxon>
        <taxon>Spirurina</taxon>
        <taxon>Oxyuridomorpha</taxon>
        <taxon>Oxyuroidea</taxon>
        <taxon>Oxyuridae</taxon>
        <taxon>Enterobius</taxon>
    </lineage>
</organism>
<dbReference type="OrthoDB" id="7482721at2759"/>
<dbReference type="InterPro" id="IPR051034">
    <property type="entry name" value="Mito_Enoyl-ACP_Reductase"/>
</dbReference>
<evidence type="ECO:0000256" key="1">
    <source>
        <dbReference type="ARBA" id="ARBA00004173"/>
    </source>
</evidence>
<evidence type="ECO:0000256" key="2">
    <source>
        <dbReference type="ARBA" id="ARBA00010371"/>
    </source>
</evidence>
<proteinExistence type="inferred from homology"/>
<dbReference type="EMBL" id="UXUI01007615">
    <property type="protein sequence ID" value="VDD88383.1"/>
    <property type="molecule type" value="Genomic_DNA"/>
</dbReference>
<evidence type="ECO:0000259" key="9">
    <source>
        <dbReference type="Pfam" id="PF00107"/>
    </source>
</evidence>
<evidence type="ECO:0000256" key="3">
    <source>
        <dbReference type="ARBA" id="ARBA00022857"/>
    </source>
</evidence>
<reference evidence="10 11" key="2">
    <citation type="submission" date="2018-10" db="EMBL/GenBank/DDBJ databases">
        <authorList>
            <consortium name="Pathogen Informatics"/>
        </authorList>
    </citation>
    <scope>NUCLEOTIDE SEQUENCE [LARGE SCALE GENOMIC DNA]</scope>
</reference>
<evidence type="ECO:0000256" key="8">
    <source>
        <dbReference type="ARBA" id="ARBA00042123"/>
    </source>
</evidence>
<keyword evidence="11" id="KW-1185">Reference proteome</keyword>
<accession>A0A0N4V1I9</accession>
<evidence type="ECO:0000313" key="10">
    <source>
        <dbReference type="EMBL" id="VDD88383.1"/>
    </source>
</evidence>
<dbReference type="InterPro" id="IPR013149">
    <property type="entry name" value="ADH-like_C"/>
</dbReference>
<evidence type="ECO:0000256" key="5">
    <source>
        <dbReference type="ARBA" id="ARBA00023002"/>
    </source>
</evidence>
<keyword evidence="5" id="KW-0560">Oxidoreductase</keyword>
<keyword evidence="4" id="KW-0809">Transit peptide</keyword>
<dbReference type="Gene3D" id="3.90.180.10">
    <property type="entry name" value="Medium-chain alcohol dehydrogenases, catalytic domain"/>
    <property type="match status" value="1"/>
</dbReference>
<keyword evidence="6" id="KW-0496">Mitochondrion</keyword>
<keyword evidence="3" id="KW-0521">NADP</keyword>
<dbReference type="GO" id="GO:0006631">
    <property type="term" value="P:fatty acid metabolic process"/>
    <property type="evidence" value="ECO:0007669"/>
    <property type="project" value="TreeGrafter"/>
</dbReference>
<dbReference type="GO" id="GO:0005739">
    <property type="term" value="C:mitochondrion"/>
    <property type="evidence" value="ECO:0007669"/>
    <property type="project" value="UniProtKB-SubCell"/>
</dbReference>
<dbReference type="AlphaFoldDB" id="A0A0N4V1I9"/>
<dbReference type="InterPro" id="IPR036291">
    <property type="entry name" value="NAD(P)-bd_dom_sf"/>
</dbReference>
<dbReference type="PANTHER" id="PTHR43981">
    <property type="entry name" value="ENOYL-[ACYL-CARRIER-PROTEIN] REDUCTASE, MITOCHONDRIAL"/>
    <property type="match status" value="1"/>
</dbReference>
<dbReference type="PANTHER" id="PTHR43981:SF2">
    <property type="entry name" value="ENOYL-[ACYL-CARRIER-PROTEIN] REDUCTASE, MITOCHONDRIAL"/>
    <property type="match status" value="1"/>
</dbReference>
<dbReference type="SUPFAM" id="SSF51735">
    <property type="entry name" value="NAD(P)-binding Rossmann-fold domains"/>
    <property type="match status" value="1"/>
</dbReference>
<dbReference type="GO" id="GO:0016491">
    <property type="term" value="F:oxidoreductase activity"/>
    <property type="evidence" value="ECO:0007669"/>
    <property type="project" value="UniProtKB-KW"/>
</dbReference>
<protein>
    <recommendedName>
        <fullName evidence="7">Enoyl-[acyl-carrier-protein] reductase, mitochondrial</fullName>
    </recommendedName>
    <alternativeName>
        <fullName evidence="8">2-enoyl thioester reductase</fullName>
    </alternativeName>
</protein>
<dbReference type="Pfam" id="PF00107">
    <property type="entry name" value="ADH_zinc_N"/>
    <property type="match status" value="1"/>
</dbReference>
<feature type="domain" description="Alcohol dehydrogenase-like C-terminal" evidence="9">
    <location>
        <begin position="138"/>
        <end position="291"/>
    </location>
</feature>
<dbReference type="InterPro" id="IPR011032">
    <property type="entry name" value="GroES-like_sf"/>
</dbReference>
<dbReference type="STRING" id="51028.A0A0N4V1I9"/>